<evidence type="ECO:0000313" key="2">
    <source>
        <dbReference type="Proteomes" id="UP000606786"/>
    </source>
</evidence>
<sequence>MLANRDVDYSRAIAEQVAGQKTFDEIIFSQANPEVVGTEMDLDDNASCSHSTTASHCSGKKYLAGSAGKAQYYPLP</sequence>
<organism evidence="1 2">
    <name type="scientific">Ceratitis capitata</name>
    <name type="common">Mediterranean fruit fly</name>
    <name type="synonym">Tephritis capitata</name>
    <dbReference type="NCBI Taxonomy" id="7213"/>
    <lineage>
        <taxon>Eukaryota</taxon>
        <taxon>Metazoa</taxon>
        <taxon>Ecdysozoa</taxon>
        <taxon>Arthropoda</taxon>
        <taxon>Hexapoda</taxon>
        <taxon>Insecta</taxon>
        <taxon>Pterygota</taxon>
        <taxon>Neoptera</taxon>
        <taxon>Endopterygota</taxon>
        <taxon>Diptera</taxon>
        <taxon>Brachycera</taxon>
        <taxon>Muscomorpha</taxon>
        <taxon>Tephritoidea</taxon>
        <taxon>Tephritidae</taxon>
        <taxon>Ceratitis</taxon>
        <taxon>Ceratitis</taxon>
    </lineage>
</organism>
<reference evidence="1" key="1">
    <citation type="submission" date="2020-11" db="EMBL/GenBank/DDBJ databases">
        <authorList>
            <person name="Whitehead M."/>
        </authorList>
    </citation>
    <scope>NUCLEOTIDE SEQUENCE</scope>
    <source>
        <strain evidence="1">EGII</strain>
    </source>
</reference>
<dbReference type="AlphaFoldDB" id="A0A811UCN4"/>
<evidence type="ECO:0000313" key="1">
    <source>
        <dbReference type="EMBL" id="CAD6996644.1"/>
    </source>
</evidence>
<keyword evidence="2" id="KW-1185">Reference proteome</keyword>
<dbReference type="EMBL" id="CAJHJT010000012">
    <property type="protein sequence ID" value="CAD6996644.1"/>
    <property type="molecule type" value="Genomic_DNA"/>
</dbReference>
<proteinExistence type="predicted"/>
<accession>A0A811UCN4</accession>
<dbReference type="Proteomes" id="UP000606786">
    <property type="component" value="Unassembled WGS sequence"/>
</dbReference>
<protein>
    <submittedName>
        <fullName evidence="1">(Mediterranean fruit fly) hypothetical protein</fullName>
    </submittedName>
</protein>
<name>A0A811UCN4_CERCA</name>
<gene>
    <name evidence="1" type="ORF">CCAP1982_LOCUS5328</name>
</gene>
<comment type="caution">
    <text evidence="1">The sequence shown here is derived from an EMBL/GenBank/DDBJ whole genome shotgun (WGS) entry which is preliminary data.</text>
</comment>